<dbReference type="InterPro" id="IPR036390">
    <property type="entry name" value="WH_DNA-bd_sf"/>
</dbReference>
<dbReference type="Pfam" id="PF11625">
    <property type="entry name" value="DUF3253"/>
    <property type="match status" value="1"/>
</dbReference>
<accession>A0ABR7R5E3</accession>
<dbReference type="SUPFAM" id="SSF46785">
    <property type="entry name" value="Winged helix' DNA-binding domain"/>
    <property type="match status" value="1"/>
</dbReference>
<name>A0ABR7R5E3_9PROT</name>
<sequence>MTSPSNADLAAEILRRTEAQEPGKSICPSEVARAFAPPAGTPGAEDVWRPLMPRVRKAALGLQAEGRIEILRKGKPVPADQVRGVIRLRAAREPSSEPSTEG</sequence>
<keyword evidence="2" id="KW-1185">Reference proteome</keyword>
<gene>
    <name evidence="1" type="ORF">IBL25_08335</name>
</gene>
<proteinExistence type="predicted"/>
<dbReference type="Proteomes" id="UP000603940">
    <property type="component" value="Unassembled WGS sequence"/>
</dbReference>
<evidence type="ECO:0000313" key="2">
    <source>
        <dbReference type="Proteomes" id="UP000603940"/>
    </source>
</evidence>
<dbReference type="InterPro" id="IPR036388">
    <property type="entry name" value="WH-like_DNA-bd_sf"/>
</dbReference>
<comment type="caution">
    <text evidence="1">The sequence shown here is derived from an EMBL/GenBank/DDBJ whole genome shotgun (WGS) entry which is preliminary data.</text>
</comment>
<organism evidence="1 2">
    <name type="scientific">Pseudoroseomonas ludipueritiae</name>
    <dbReference type="NCBI Taxonomy" id="198093"/>
    <lineage>
        <taxon>Bacteria</taxon>
        <taxon>Pseudomonadati</taxon>
        <taxon>Pseudomonadota</taxon>
        <taxon>Alphaproteobacteria</taxon>
        <taxon>Acetobacterales</taxon>
        <taxon>Acetobacteraceae</taxon>
        <taxon>Pseudoroseomonas</taxon>
    </lineage>
</organism>
<protein>
    <submittedName>
        <fullName evidence="1">DUF3253 domain-containing protein</fullName>
    </submittedName>
</protein>
<dbReference type="EMBL" id="JACTUZ010000024">
    <property type="protein sequence ID" value="MBC9176950.1"/>
    <property type="molecule type" value="Genomic_DNA"/>
</dbReference>
<dbReference type="Gene3D" id="1.10.10.10">
    <property type="entry name" value="Winged helix-like DNA-binding domain superfamily/Winged helix DNA-binding domain"/>
    <property type="match status" value="1"/>
</dbReference>
<dbReference type="RefSeq" id="WP_187778095.1">
    <property type="nucleotide sequence ID" value="NZ_JACTUZ010000024.1"/>
</dbReference>
<dbReference type="InterPro" id="IPR021660">
    <property type="entry name" value="DUF3253"/>
</dbReference>
<reference evidence="1 2" key="1">
    <citation type="journal article" date="2009" name="Int. J. Syst. Evol. Microbiol.">
        <title>Transfer of Teichococcus ludipueritiae and Muricoccus roseus to the genus Roseomonas, as Roseomonas ludipueritiae comb. nov. and Roseomonas rosea comb. nov., respectively, and emended description of the genus Roseomonas.</title>
        <authorList>
            <person name="Sanchez-Porro C."/>
            <person name="Gallego V."/>
            <person name="Busse H.J."/>
            <person name="Kampfer P."/>
            <person name="Ventosa A."/>
        </authorList>
    </citation>
    <scope>NUCLEOTIDE SEQUENCE [LARGE SCALE GENOMIC DNA]</scope>
    <source>
        <strain evidence="1 2">DSM 14915</strain>
    </source>
</reference>
<evidence type="ECO:0000313" key="1">
    <source>
        <dbReference type="EMBL" id="MBC9176950.1"/>
    </source>
</evidence>